<dbReference type="InterPro" id="IPR036397">
    <property type="entry name" value="RNaseH_sf"/>
</dbReference>
<organism evidence="1 2">
    <name type="scientific">Hymenolepis diminuta</name>
    <name type="common">Rat tapeworm</name>
    <dbReference type="NCBI Taxonomy" id="6216"/>
    <lineage>
        <taxon>Eukaryota</taxon>
        <taxon>Metazoa</taxon>
        <taxon>Spiralia</taxon>
        <taxon>Lophotrochozoa</taxon>
        <taxon>Platyhelminthes</taxon>
        <taxon>Cestoda</taxon>
        <taxon>Eucestoda</taxon>
        <taxon>Cyclophyllidea</taxon>
        <taxon>Hymenolepididae</taxon>
        <taxon>Hymenolepis</taxon>
    </lineage>
</organism>
<evidence type="ECO:0008006" key="3">
    <source>
        <dbReference type="Google" id="ProtNLM"/>
    </source>
</evidence>
<evidence type="ECO:0000313" key="1">
    <source>
        <dbReference type="EMBL" id="VUZ41627.1"/>
    </source>
</evidence>
<dbReference type="InterPro" id="IPR012337">
    <property type="entry name" value="RNaseH-like_sf"/>
</dbReference>
<dbReference type="Proteomes" id="UP000321570">
    <property type="component" value="Unassembled WGS sequence"/>
</dbReference>
<proteinExistence type="predicted"/>
<dbReference type="Gene3D" id="3.30.420.10">
    <property type="entry name" value="Ribonuclease H-like superfamily/Ribonuclease H"/>
    <property type="match status" value="1"/>
</dbReference>
<dbReference type="AlphaFoldDB" id="A0A564Y2Y1"/>
<reference evidence="1 2" key="1">
    <citation type="submission" date="2019-07" db="EMBL/GenBank/DDBJ databases">
        <authorList>
            <person name="Jastrzebski P J."/>
            <person name="Paukszto L."/>
            <person name="Jastrzebski P J."/>
        </authorList>
    </citation>
    <scope>NUCLEOTIDE SEQUENCE [LARGE SCALE GENOMIC DNA]</scope>
    <source>
        <strain evidence="1 2">WMS-il1</strain>
    </source>
</reference>
<accession>A0A564Y2Y1</accession>
<sequence>MPVDDNYKEPEEIGHTKPVSLANETVSKVVPQNASEAVILFHRDLLCSQTNVSWSHICFSLIGTTEGISCLNLADFYSKWSEIISIRSAITGTTINGLRQVFAHHGIPKVIVARNVTHFSSIRFEDFLSGVNVSRFHFSKFQWSG</sequence>
<dbReference type="GO" id="GO:0003676">
    <property type="term" value="F:nucleic acid binding"/>
    <property type="evidence" value="ECO:0007669"/>
    <property type="project" value="InterPro"/>
</dbReference>
<gene>
    <name evidence="1" type="ORF">WMSIL1_LOCUS2497</name>
</gene>
<protein>
    <recommendedName>
        <fullName evidence="3">Integrase catalytic domain-containing protein</fullName>
    </recommendedName>
</protein>
<evidence type="ECO:0000313" key="2">
    <source>
        <dbReference type="Proteomes" id="UP000321570"/>
    </source>
</evidence>
<keyword evidence="2" id="KW-1185">Reference proteome</keyword>
<dbReference type="SUPFAM" id="SSF53098">
    <property type="entry name" value="Ribonuclease H-like"/>
    <property type="match status" value="1"/>
</dbReference>
<dbReference type="EMBL" id="CABIJS010000066">
    <property type="protein sequence ID" value="VUZ41627.1"/>
    <property type="molecule type" value="Genomic_DNA"/>
</dbReference>
<name>A0A564Y2Y1_HYMDI</name>